<dbReference type="EMBL" id="MATO01000008">
    <property type="protein sequence ID" value="OCS93470.1"/>
    <property type="molecule type" value="Genomic_DNA"/>
</dbReference>
<reference evidence="2 3" key="1">
    <citation type="submission" date="2016-07" db="EMBL/GenBank/DDBJ databases">
        <title>Caryophanon latum genome sequencing.</title>
        <authorList>
            <person name="Verma A."/>
            <person name="Pal Y."/>
            <person name="Krishnamurthi S."/>
        </authorList>
    </citation>
    <scope>NUCLEOTIDE SEQUENCE [LARGE SCALE GENOMIC DNA]</scope>
    <source>
        <strain evidence="2 3">DSM 14151</strain>
    </source>
</reference>
<evidence type="ECO:0008006" key="4">
    <source>
        <dbReference type="Google" id="ProtNLM"/>
    </source>
</evidence>
<feature type="signal peptide" evidence="1">
    <location>
        <begin position="1"/>
        <end position="21"/>
    </location>
</feature>
<sequence>MRIGLLLAASTLLLASCGAETYTSIREDVSFVATVNQLEPSMTFFNDDLHAVATWAFDEAYSGATLVDNDTIALYGMGVPFVALYHVSTGELQTKLETGVGVTNVIAGDDELYVANKEQNTVSAFSFSGEQLRDVVVGNYPLSMAYADDTLYVLNFKSDYLSVIEAKTFHEVAQWQIPRSSNGIVVNEETNTLWIGGHGDHTSNDQVLVIDRKTGSIKQTLQAPQMPVALAQHDDEISVISHGSNTLHRFTKDGKAIDTLEIGANPFSVAYFNDAIVTAGYDDHTLYVVDGEQVRAYDTGEGPFQLVIRE</sequence>
<dbReference type="InterPro" id="IPR051200">
    <property type="entry name" value="Host-pathogen_enzymatic-act"/>
</dbReference>
<keyword evidence="3" id="KW-1185">Reference proteome</keyword>
<evidence type="ECO:0000256" key="1">
    <source>
        <dbReference type="SAM" id="SignalP"/>
    </source>
</evidence>
<organism evidence="2 3">
    <name type="scientific">Caryophanon latum</name>
    <dbReference type="NCBI Taxonomy" id="33977"/>
    <lineage>
        <taxon>Bacteria</taxon>
        <taxon>Bacillati</taxon>
        <taxon>Bacillota</taxon>
        <taxon>Bacilli</taxon>
        <taxon>Bacillales</taxon>
        <taxon>Caryophanaceae</taxon>
        <taxon>Caryophanon</taxon>
    </lineage>
</organism>
<comment type="caution">
    <text evidence="2">The sequence shown here is derived from an EMBL/GenBank/DDBJ whole genome shotgun (WGS) entry which is preliminary data.</text>
</comment>
<dbReference type="InterPro" id="IPR015943">
    <property type="entry name" value="WD40/YVTN_repeat-like_dom_sf"/>
</dbReference>
<dbReference type="PANTHER" id="PTHR47197:SF3">
    <property type="entry name" value="DIHYDRO-HEME D1 DEHYDROGENASE"/>
    <property type="match status" value="1"/>
</dbReference>
<dbReference type="PANTHER" id="PTHR47197">
    <property type="entry name" value="PROTEIN NIRF"/>
    <property type="match status" value="1"/>
</dbReference>
<dbReference type="Proteomes" id="UP000093482">
    <property type="component" value="Unassembled WGS sequence"/>
</dbReference>
<proteinExistence type="predicted"/>
<dbReference type="Gene3D" id="2.130.10.10">
    <property type="entry name" value="YVTN repeat-like/Quinoprotein amine dehydrogenase"/>
    <property type="match status" value="1"/>
</dbReference>
<feature type="chain" id="PRO_5038682615" description="YncE family protein" evidence="1">
    <location>
        <begin position="22"/>
        <end position="310"/>
    </location>
</feature>
<evidence type="ECO:0000313" key="2">
    <source>
        <dbReference type="EMBL" id="OCS93470.1"/>
    </source>
</evidence>
<dbReference type="AlphaFoldDB" id="A0A1C0Z2A2"/>
<dbReference type="SUPFAM" id="SSF63825">
    <property type="entry name" value="YWTD domain"/>
    <property type="match status" value="1"/>
</dbReference>
<name>A0A1C0Z2A2_9BACL</name>
<accession>A0A1C0Z2A2</accession>
<dbReference type="PROSITE" id="PS51257">
    <property type="entry name" value="PROKAR_LIPOPROTEIN"/>
    <property type="match status" value="1"/>
</dbReference>
<protein>
    <recommendedName>
        <fullName evidence="4">YncE family protein</fullName>
    </recommendedName>
</protein>
<evidence type="ECO:0000313" key="3">
    <source>
        <dbReference type="Proteomes" id="UP000093482"/>
    </source>
</evidence>
<keyword evidence="1" id="KW-0732">Signal</keyword>
<gene>
    <name evidence="2" type="ORF">A6K76_05380</name>
</gene>